<reference evidence="1" key="1">
    <citation type="submission" date="2020-05" db="EMBL/GenBank/DDBJ databases">
        <title>Large-scale comparative analyses of tick genomes elucidate their genetic diversity and vector capacities.</title>
        <authorList>
            <person name="Jia N."/>
            <person name="Wang J."/>
            <person name="Shi W."/>
            <person name="Du L."/>
            <person name="Sun Y."/>
            <person name="Zhan W."/>
            <person name="Jiang J."/>
            <person name="Wang Q."/>
            <person name="Zhang B."/>
            <person name="Ji P."/>
            <person name="Sakyi L.B."/>
            <person name="Cui X."/>
            <person name="Yuan T."/>
            <person name="Jiang B."/>
            <person name="Yang W."/>
            <person name="Lam T.T.-Y."/>
            <person name="Chang Q."/>
            <person name="Ding S."/>
            <person name="Wang X."/>
            <person name="Zhu J."/>
            <person name="Ruan X."/>
            <person name="Zhao L."/>
            <person name="Wei J."/>
            <person name="Que T."/>
            <person name="Du C."/>
            <person name="Cheng J."/>
            <person name="Dai P."/>
            <person name="Han X."/>
            <person name="Huang E."/>
            <person name="Gao Y."/>
            <person name="Liu J."/>
            <person name="Shao H."/>
            <person name="Ye R."/>
            <person name="Li L."/>
            <person name="Wei W."/>
            <person name="Wang X."/>
            <person name="Wang C."/>
            <person name="Yang T."/>
            <person name="Huo Q."/>
            <person name="Li W."/>
            <person name="Guo W."/>
            <person name="Chen H."/>
            <person name="Zhou L."/>
            <person name="Ni X."/>
            <person name="Tian J."/>
            <person name="Zhou Y."/>
            <person name="Sheng Y."/>
            <person name="Liu T."/>
            <person name="Pan Y."/>
            <person name="Xia L."/>
            <person name="Li J."/>
            <person name="Zhao F."/>
            <person name="Cao W."/>
        </authorList>
    </citation>
    <scope>NUCLEOTIDE SEQUENCE</scope>
    <source>
        <strain evidence="1">Hyas-2018</strain>
    </source>
</reference>
<name>A0ACB7SSJ9_HYAAI</name>
<accession>A0ACB7SSJ9</accession>
<protein>
    <submittedName>
        <fullName evidence="1">Uncharacterized protein</fullName>
    </submittedName>
</protein>
<evidence type="ECO:0000313" key="1">
    <source>
        <dbReference type="EMBL" id="KAH6935649.1"/>
    </source>
</evidence>
<dbReference type="Proteomes" id="UP000821845">
    <property type="component" value="Chromosome 3"/>
</dbReference>
<organism evidence="1 2">
    <name type="scientific">Hyalomma asiaticum</name>
    <name type="common">Tick</name>
    <dbReference type="NCBI Taxonomy" id="266040"/>
    <lineage>
        <taxon>Eukaryota</taxon>
        <taxon>Metazoa</taxon>
        <taxon>Ecdysozoa</taxon>
        <taxon>Arthropoda</taxon>
        <taxon>Chelicerata</taxon>
        <taxon>Arachnida</taxon>
        <taxon>Acari</taxon>
        <taxon>Parasitiformes</taxon>
        <taxon>Ixodida</taxon>
        <taxon>Ixodoidea</taxon>
        <taxon>Ixodidae</taxon>
        <taxon>Hyalomminae</taxon>
        <taxon>Hyalomma</taxon>
    </lineage>
</organism>
<keyword evidence="2" id="KW-1185">Reference proteome</keyword>
<gene>
    <name evidence="1" type="ORF">HPB50_007452</name>
</gene>
<proteinExistence type="predicted"/>
<sequence length="123" mass="13348">MELQTGDEAGLCFLVALSPKQTLAATAVAILSQWRSMRKQVLLETLSGTSASGARTESRNGRLPESLRHTDFCGRPPVGRILGLGRRPLVVSSPATTVRSKVSREGIRHIDVYTKTGLQNQSF</sequence>
<comment type="caution">
    <text evidence="1">The sequence shown here is derived from an EMBL/GenBank/DDBJ whole genome shotgun (WGS) entry which is preliminary data.</text>
</comment>
<evidence type="ECO:0000313" key="2">
    <source>
        <dbReference type="Proteomes" id="UP000821845"/>
    </source>
</evidence>
<dbReference type="EMBL" id="CM023483">
    <property type="protein sequence ID" value="KAH6935649.1"/>
    <property type="molecule type" value="Genomic_DNA"/>
</dbReference>